<evidence type="ECO:0000313" key="2">
    <source>
        <dbReference type="Proteomes" id="UP000236728"/>
    </source>
</evidence>
<dbReference type="AlphaFoldDB" id="A0A1H6CI89"/>
<keyword evidence="2" id="KW-1185">Reference proteome</keyword>
<reference evidence="1 2" key="1">
    <citation type="submission" date="2016-10" db="EMBL/GenBank/DDBJ databases">
        <authorList>
            <person name="de Groot N.N."/>
        </authorList>
    </citation>
    <scope>NUCLEOTIDE SEQUENCE [LARGE SCALE GENOMIC DNA]</scope>
    <source>
        <strain evidence="1 2">DSM 22489</strain>
    </source>
</reference>
<proteinExistence type="predicted"/>
<protein>
    <submittedName>
        <fullName evidence="1">Uncharacterized protein</fullName>
    </submittedName>
</protein>
<accession>A0A1H6CI89</accession>
<name>A0A1H6CI89_9BACT</name>
<dbReference type="EMBL" id="FNVA01000013">
    <property type="protein sequence ID" value="SEG72741.1"/>
    <property type="molecule type" value="Genomic_DNA"/>
</dbReference>
<sequence>MESPKPVLIALSIKSIQTEPYLGANGQMCKSANICGESKDRNVCFNVKTGLLNSESLRRCELLQQHGFTVVEVPKDWRYGYNGPGGWQEVVIQQAMEQVAAIYEETEGARAMGGYDAELAQAVLVELNKSFPYPTTDAELKHSLNPEPSDDALLTALDALLLEDLVSGKFLRSDRKLVAMANIQLTANGRKHLVVKAQQTSPPNAVIHGDQIINYGQAAALGRGATGTINYQQQWAEIGSQTNLHALAAELEQVRTHLQKTASSRSDFQQLGLLAEAEEQAEKQDGGKVLETLSKAGKGLLDFAKEVGSDLAAKVIAKSMGLEP</sequence>
<dbReference type="OrthoDB" id="124733at2"/>
<dbReference type="Proteomes" id="UP000236728">
    <property type="component" value="Unassembled WGS sequence"/>
</dbReference>
<evidence type="ECO:0000313" key="1">
    <source>
        <dbReference type="EMBL" id="SEG72741.1"/>
    </source>
</evidence>
<gene>
    <name evidence="1" type="ORF">SAMN05421819_4593</name>
</gene>
<organism evidence="1 2">
    <name type="scientific">Bryocella elongata</name>
    <dbReference type="NCBI Taxonomy" id="863522"/>
    <lineage>
        <taxon>Bacteria</taxon>
        <taxon>Pseudomonadati</taxon>
        <taxon>Acidobacteriota</taxon>
        <taxon>Terriglobia</taxon>
        <taxon>Terriglobales</taxon>
        <taxon>Acidobacteriaceae</taxon>
        <taxon>Bryocella</taxon>
    </lineage>
</organism>
<dbReference type="RefSeq" id="WP_146072285.1">
    <property type="nucleotide sequence ID" value="NZ_FNVA01000013.1"/>
</dbReference>